<dbReference type="CDD" id="cd02787">
    <property type="entry name" value="MopB_CT_ydeP"/>
    <property type="match status" value="1"/>
</dbReference>
<dbReference type="PIRSF" id="PIRSF000144">
    <property type="entry name" value="CbbBc"/>
    <property type="match status" value="1"/>
</dbReference>
<dbReference type="GO" id="GO:0030151">
    <property type="term" value="F:molybdenum ion binding"/>
    <property type="evidence" value="ECO:0007669"/>
    <property type="project" value="InterPro"/>
</dbReference>
<evidence type="ECO:0000313" key="12">
    <source>
        <dbReference type="EMBL" id="CDM60648.1"/>
    </source>
</evidence>
<dbReference type="PANTHER" id="PTHR43105">
    <property type="entry name" value="RESPIRATORY NITRATE REDUCTASE"/>
    <property type="match status" value="1"/>
</dbReference>
<dbReference type="GO" id="GO:1990204">
    <property type="term" value="C:oxidoreductase complex"/>
    <property type="evidence" value="ECO:0007669"/>
    <property type="project" value="UniProtKB-ARBA"/>
</dbReference>
<evidence type="ECO:0000256" key="2">
    <source>
        <dbReference type="ARBA" id="ARBA00001966"/>
    </source>
</evidence>
<comment type="cofactor">
    <cofactor evidence="2">
        <name>[4Fe-4S] cluster</name>
        <dbReference type="ChEBI" id="CHEBI:49883"/>
    </cofactor>
</comment>
<dbReference type="GO" id="GO:0045333">
    <property type="term" value="P:cellular respiration"/>
    <property type="evidence" value="ECO:0007669"/>
    <property type="project" value="UniProtKB-ARBA"/>
</dbReference>
<dbReference type="HOGENOM" id="CLU_000422_16_1_5"/>
<keyword evidence="4" id="KW-0004">4Fe-4S</keyword>
<sequence length="806" mass="88880">MTSKIRFPKIKPYSGPAGGWGSAKSIAEIAVREHVTLKAPELLSKQNKPQGYMCVSCAWAKPAKPHPLEFCENGAKATAWEVTSRRADRAFFDKYTLRELELWPDHDLEAQGRLIHPMRWDAATDKYIPVAWAAAFEEIGRELRGLDPHQVDFYTSGRASLETSYMYQLFARMYGSNNMPDSSNMCHESSSAALPESIGASVGTAVLSDFQNTDCIFYIAQNVGTSSPRLLHDLQDAVDRGVKIVTFNLLRERGLERFVNPQSPTQMVTGKETKISSEYYQVKNGGDIAALFGVCKALIEADDTLKASGGSRVAGEDAKPKDPDNAAMVAFAASIAAADKLHVLDHDFINEHTTGFEKFAQAARGHQWEELERVSGLGRDQMMQAAATYAKSDAVMMVYGMGLTQQLMGVQNVHMVCNLALLRGNIGKPGANICAVRGHSNVQGQRTVGITEKPGLAPLDKLSELYGFEPPRWTGRSTIETCEAIMSGQSRGFISLGGNFLRAVPDTAAMEEGWRKLGLSVQIATKLNRSHVVHGEIAYLLPCLGRIELDEQATGPQAVSIESSIANFHGSRGMTKPASTELLSEPAIVAGMAKATLGETKVPWDTWVGDYAEIRDAIERTYPETFKDFNKRLFKPGGFARALPARERKWVTKSGKANFLTPERLFPEFSTSQNADVLHLATLRSNDQFNTTIYGYSDRFRGVEGTRKIVFMNPEDIIRWGFADGESVDVTTAIDANNVRKVTALRIVPYDIPKGCCGAYYPETNPLFPLAHHDPKSKTPSYKLLPVRLSRSIEIPHEGELRRMTP</sequence>
<evidence type="ECO:0000259" key="11">
    <source>
        <dbReference type="Pfam" id="PF01568"/>
    </source>
</evidence>
<dbReference type="KEGG" id="rhl:LPU83_pLPU83c_0086"/>
<organism evidence="12 13">
    <name type="scientific">Rhizobium favelukesii</name>
    <dbReference type="NCBI Taxonomy" id="348824"/>
    <lineage>
        <taxon>Bacteria</taxon>
        <taxon>Pseudomonadati</taxon>
        <taxon>Pseudomonadota</taxon>
        <taxon>Alphaproteobacteria</taxon>
        <taxon>Hyphomicrobiales</taxon>
        <taxon>Rhizobiaceae</taxon>
        <taxon>Rhizobium/Agrobacterium group</taxon>
        <taxon>Rhizobium</taxon>
    </lineage>
</organism>
<dbReference type="SUPFAM" id="SSF50692">
    <property type="entry name" value="ADC-like"/>
    <property type="match status" value="1"/>
</dbReference>
<dbReference type="AlphaFoldDB" id="W6RP66"/>
<evidence type="ECO:0000259" key="10">
    <source>
        <dbReference type="Pfam" id="PF00384"/>
    </source>
</evidence>
<name>W6RP66_9HYPH</name>
<dbReference type="Gene3D" id="3.40.228.10">
    <property type="entry name" value="Dimethylsulfoxide Reductase, domain 2"/>
    <property type="match status" value="2"/>
</dbReference>
<evidence type="ECO:0000256" key="9">
    <source>
        <dbReference type="ARBA" id="ARBA00023014"/>
    </source>
</evidence>
<evidence type="ECO:0000256" key="4">
    <source>
        <dbReference type="ARBA" id="ARBA00022485"/>
    </source>
</evidence>
<dbReference type="EMBL" id="HG916854">
    <property type="protein sequence ID" value="CDM60648.1"/>
    <property type="molecule type" value="Genomic_DNA"/>
</dbReference>
<dbReference type="NCBIfam" id="TIGR01701">
    <property type="entry name" value="Fdhalpha-like"/>
    <property type="match status" value="1"/>
</dbReference>
<evidence type="ECO:0000256" key="7">
    <source>
        <dbReference type="ARBA" id="ARBA00023002"/>
    </source>
</evidence>
<dbReference type="EC" id="1.2.1.2" evidence="12"/>
<accession>W6RP66</accession>
<dbReference type="CDD" id="cd02767">
    <property type="entry name" value="MopB_ydeP"/>
    <property type="match status" value="1"/>
</dbReference>
<dbReference type="Gene3D" id="3.40.50.740">
    <property type="match status" value="2"/>
</dbReference>
<keyword evidence="13" id="KW-1185">Reference proteome</keyword>
<dbReference type="PANTHER" id="PTHR43105:SF4">
    <property type="entry name" value="PROTEIN YDEP"/>
    <property type="match status" value="1"/>
</dbReference>
<keyword evidence="5" id="KW-0500">Molybdenum</keyword>
<keyword evidence="8" id="KW-0408">Iron</keyword>
<comment type="similarity">
    <text evidence="3">Belongs to the prokaryotic molybdopterin-containing oxidoreductase family.</text>
</comment>
<dbReference type="InterPro" id="IPR037951">
    <property type="entry name" value="MopB_CT_YdeP"/>
</dbReference>
<dbReference type="InterPro" id="IPR006656">
    <property type="entry name" value="Mopterin_OxRdtase"/>
</dbReference>
<dbReference type="InterPro" id="IPR009010">
    <property type="entry name" value="Asp_de-COase-like_dom_sf"/>
</dbReference>
<evidence type="ECO:0000256" key="1">
    <source>
        <dbReference type="ARBA" id="ARBA00001942"/>
    </source>
</evidence>
<dbReference type="InterPro" id="IPR050123">
    <property type="entry name" value="Prok_molybdopt-oxidoreductase"/>
</dbReference>
<dbReference type="GO" id="GO:0051539">
    <property type="term" value="F:4 iron, 4 sulfur cluster binding"/>
    <property type="evidence" value="ECO:0007669"/>
    <property type="project" value="UniProtKB-KW"/>
</dbReference>
<dbReference type="Pfam" id="PF01568">
    <property type="entry name" value="Molydop_binding"/>
    <property type="match status" value="1"/>
</dbReference>
<evidence type="ECO:0000256" key="3">
    <source>
        <dbReference type="ARBA" id="ARBA00010312"/>
    </source>
</evidence>
<dbReference type="SUPFAM" id="SSF53706">
    <property type="entry name" value="Formate dehydrogenase/DMSO reductase, domains 1-3"/>
    <property type="match status" value="1"/>
</dbReference>
<dbReference type="GO" id="GO:0008863">
    <property type="term" value="F:formate dehydrogenase (NAD+) activity"/>
    <property type="evidence" value="ECO:0007669"/>
    <property type="project" value="InterPro"/>
</dbReference>
<feature type="domain" description="Molybdopterin dinucleotide-binding" evidence="11">
    <location>
        <begin position="678"/>
        <end position="784"/>
    </location>
</feature>
<keyword evidence="6" id="KW-0479">Metal-binding</keyword>
<dbReference type="PATRIC" id="fig|348824.6.peg.4776"/>
<evidence type="ECO:0000256" key="8">
    <source>
        <dbReference type="ARBA" id="ARBA00023004"/>
    </source>
</evidence>
<feature type="domain" description="Molybdopterin oxidoreductase" evidence="10">
    <location>
        <begin position="113"/>
        <end position="521"/>
    </location>
</feature>
<evidence type="ECO:0000313" key="13">
    <source>
        <dbReference type="Proteomes" id="UP000019443"/>
    </source>
</evidence>
<dbReference type="Pfam" id="PF00384">
    <property type="entry name" value="Molybdopterin"/>
    <property type="match status" value="1"/>
</dbReference>
<keyword evidence="9" id="KW-0411">Iron-sulfur</keyword>
<protein>
    <submittedName>
        <fullName evidence="12">Formate dehydrogenase, alpha subunit</fullName>
        <ecNumber evidence="12">1.2.1.2</ecNumber>
    </submittedName>
</protein>
<dbReference type="Gene3D" id="2.40.40.20">
    <property type="match status" value="1"/>
</dbReference>
<gene>
    <name evidence="12" type="ORF">LPU83_pLPU83c_0086</name>
</gene>
<keyword evidence="7 12" id="KW-0560">Oxidoreductase</keyword>
<dbReference type="InterPro" id="IPR006657">
    <property type="entry name" value="MoPterin_dinucl-bd_dom"/>
</dbReference>
<proteinExistence type="inferred from homology"/>
<dbReference type="GO" id="GO:0016020">
    <property type="term" value="C:membrane"/>
    <property type="evidence" value="ECO:0007669"/>
    <property type="project" value="TreeGrafter"/>
</dbReference>
<reference evidence="12" key="1">
    <citation type="submission" date="2013-11" db="EMBL/GenBank/DDBJ databases">
        <title>Draft genome sequence of the broad-host-range Rhizobium sp. LPU83 strain, a member of the low-genetic diversity Oregon-like Rhizobium sp. group.</title>
        <authorList>
            <person name="Wibberg D."/>
            <person name="Puehler A."/>
            <person name="Schlueter A."/>
        </authorList>
    </citation>
    <scope>NUCLEOTIDE SEQUENCE [LARGE SCALE GENOMIC DNA]</scope>
    <source>
        <strain evidence="12">LPU83</strain>
        <plasmid evidence="12">pLPU83c</plasmid>
    </source>
</reference>
<keyword evidence="12" id="KW-0614">Plasmid</keyword>
<dbReference type="RefSeq" id="WP_024316400.1">
    <property type="nucleotide sequence ID" value="NZ_ATTO01000033.1"/>
</dbReference>
<comment type="cofactor">
    <cofactor evidence="1">
        <name>Mo-bis(molybdopterin guanine dinucleotide)</name>
        <dbReference type="ChEBI" id="CHEBI:60539"/>
    </cofactor>
</comment>
<dbReference type="InterPro" id="IPR010046">
    <property type="entry name" value="Mopterin_OxRdtse_a_bac"/>
</dbReference>
<evidence type="ECO:0000256" key="5">
    <source>
        <dbReference type="ARBA" id="ARBA00022505"/>
    </source>
</evidence>
<dbReference type="InterPro" id="IPR041953">
    <property type="entry name" value="YdeP_MopB"/>
</dbReference>
<evidence type="ECO:0000256" key="6">
    <source>
        <dbReference type="ARBA" id="ARBA00022723"/>
    </source>
</evidence>
<dbReference type="GO" id="GO:0043546">
    <property type="term" value="F:molybdopterin cofactor binding"/>
    <property type="evidence" value="ECO:0007669"/>
    <property type="project" value="InterPro"/>
</dbReference>
<dbReference type="Proteomes" id="UP000019443">
    <property type="component" value="Plasmid pLPU83c"/>
</dbReference>
<geneLocation type="plasmid" evidence="12 13">
    <name>pLPU83c</name>
</geneLocation>